<evidence type="ECO:0000256" key="2">
    <source>
        <dbReference type="PROSITE-ProRule" id="PRU00059"/>
    </source>
</evidence>
<evidence type="ECO:0000256" key="3">
    <source>
        <dbReference type="SAM" id="SignalP"/>
    </source>
</evidence>
<dbReference type="RefSeq" id="XP_002117536.1">
    <property type="nucleotide sequence ID" value="XM_002117500.1"/>
</dbReference>
<dbReference type="Pfam" id="PF00431">
    <property type="entry name" value="CUB"/>
    <property type="match status" value="1"/>
</dbReference>
<evidence type="ECO:0000313" key="6">
    <source>
        <dbReference type="Proteomes" id="UP000009022"/>
    </source>
</evidence>
<dbReference type="KEGG" id="tad:TRIADDRAFT_64360"/>
<dbReference type="CDD" id="cd00041">
    <property type="entry name" value="CUB"/>
    <property type="match status" value="1"/>
</dbReference>
<evidence type="ECO:0000313" key="5">
    <source>
        <dbReference type="EMBL" id="EDV19946.1"/>
    </source>
</evidence>
<evidence type="ECO:0000256" key="1">
    <source>
        <dbReference type="ARBA" id="ARBA00023157"/>
    </source>
</evidence>
<dbReference type="CTD" id="6758749"/>
<gene>
    <name evidence="5" type="ORF">TRIADDRAFT_64360</name>
</gene>
<keyword evidence="1" id="KW-1015">Disulfide bond</keyword>
<dbReference type="Proteomes" id="UP000009022">
    <property type="component" value="Unassembled WGS sequence"/>
</dbReference>
<feature type="domain" description="CUB" evidence="4">
    <location>
        <begin position="1"/>
        <end position="119"/>
    </location>
</feature>
<dbReference type="HOGENOM" id="CLU_1295863_0_0_1"/>
<dbReference type="InterPro" id="IPR035914">
    <property type="entry name" value="Sperma_CUB_dom_sf"/>
</dbReference>
<keyword evidence="6" id="KW-1185">Reference proteome</keyword>
<dbReference type="SUPFAM" id="SSF49854">
    <property type="entry name" value="Spermadhesin, CUB domain"/>
    <property type="match status" value="1"/>
</dbReference>
<dbReference type="PhylomeDB" id="B3SBF4"/>
<dbReference type="InterPro" id="IPR000859">
    <property type="entry name" value="CUB_dom"/>
</dbReference>
<keyword evidence="3" id="KW-0732">Signal</keyword>
<name>B3SBF4_TRIAD</name>
<protein>
    <recommendedName>
        <fullName evidence="4">CUB domain-containing protein</fullName>
    </recommendedName>
</protein>
<reference evidence="5 6" key="1">
    <citation type="journal article" date="2008" name="Nature">
        <title>The Trichoplax genome and the nature of placozoans.</title>
        <authorList>
            <person name="Srivastava M."/>
            <person name="Begovic E."/>
            <person name="Chapman J."/>
            <person name="Putnam N.H."/>
            <person name="Hellsten U."/>
            <person name="Kawashima T."/>
            <person name="Kuo A."/>
            <person name="Mitros T."/>
            <person name="Salamov A."/>
            <person name="Carpenter M.L."/>
            <person name="Signorovitch A.Y."/>
            <person name="Moreno M.A."/>
            <person name="Kamm K."/>
            <person name="Grimwood J."/>
            <person name="Schmutz J."/>
            <person name="Shapiro H."/>
            <person name="Grigoriev I.V."/>
            <person name="Buss L.W."/>
            <person name="Schierwater B."/>
            <person name="Dellaporta S.L."/>
            <person name="Rokhsar D.S."/>
        </authorList>
    </citation>
    <scope>NUCLEOTIDE SEQUENCE [LARGE SCALE GENOMIC DNA]</scope>
    <source>
        <strain evidence="5 6">Grell-BS-1999</strain>
    </source>
</reference>
<dbReference type="AlphaFoldDB" id="B3SBF4"/>
<accession>B3SBF4</accession>
<comment type="caution">
    <text evidence="2">Lacks conserved residue(s) required for the propagation of feature annotation.</text>
</comment>
<dbReference type="InParanoid" id="B3SBF4"/>
<feature type="signal peptide" evidence="3">
    <location>
        <begin position="1"/>
        <end position="25"/>
    </location>
</feature>
<feature type="chain" id="PRO_5002797373" description="CUB domain-containing protein" evidence="3">
    <location>
        <begin position="26"/>
        <end position="213"/>
    </location>
</feature>
<dbReference type="Gene3D" id="2.60.120.290">
    <property type="entry name" value="Spermadhesin, CUB domain"/>
    <property type="match status" value="1"/>
</dbReference>
<dbReference type="PROSITE" id="PS01180">
    <property type="entry name" value="CUB"/>
    <property type="match status" value="1"/>
</dbReference>
<dbReference type="GeneID" id="6758749"/>
<proteinExistence type="predicted"/>
<evidence type="ECO:0000259" key="4">
    <source>
        <dbReference type="PROSITE" id="PS01180"/>
    </source>
</evidence>
<sequence>MTTLNVICVTCILLIQVERMCYISATYIQGGLFPSFTLSGYIIRLHWQTFDVGTPQTFSKCHGDKVTVYNGYKRPGTKKVELCGQKKKSFSSTSNRLTVVFDGRTSRKYRGFYAVYDTTLPSITGTPKRPVTPSRVSTSSYISKTVIFKNSTCTRYQWYHNTPQGKVPYKTTITCTKGVSVVTIIAVSLFPISGNNYEYDYVISAKDAPVLVS</sequence>
<dbReference type="OrthoDB" id="10063988at2759"/>
<organism evidence="5 6">
    <name type="scientific">Trichoplax adhaerens</name>
    <name type="common">Trichoplax reptans</name>
    <dbReference type="NCBI Taxonomy" id="10228"/>
    <lineage>
        <taxon>Eukaryota</taxon>
        <taxon>Metazoa</taxon>
        <taxon>Placozoa</taxon>
        <taxon>Uniplacotomia</taxon>
        <taxon>Trichoplacea</taxon>
        <taxon>Trichoplacidae</taxon>
        <taxon>Trichoplax</taxon>
    </lineage>
</organism>
<dbReference type="EMBL" id="DS985264">
    <property type="protein sequence ID" value="EDV19946.1"/>
    <property type="molecule type" value="Genomic_DNA"/>
</dbReference>